<sequence length="50" mass="4978">MDSAASGEDGAGVDGNHLPACVSRGKDAAGAVVVRVIEPACYDGSSQMRV</sequence>
<evidence type="ECO:0000313" key="1">
    <source>
        <dbReference type="EMBL" id="NJC24179.1"/>
    </source>
</evidence>
<evidence type="ECO:0000313" key="2">
    <source>
        <dbReference type="Proteomes" id="UP000547458"/>
    </source>
</evidence>
<comment type="caution">
    <text evidence="1">The sequence shown here is derived from an EMBL/GenBank/DDBJ whole genome shotgun (WGS) entry which is preliminary data.</text>
</comment>
<dbReference type="AlphaFoldDB" id="A0A846RSZ8"/>
<name>A0A846RSZ8_9MICC</name>
<proteinExistence type="predicted"/>
<dbReference type="Proteomes" id="UP000547458">
    <property type="component" value="Unassembled WGS sequence"/>
</dbReference>
<accession>A0A846RSZ8</accession>
<organism evidence="1 2">
    <name type="scientific">Arthrobacter pigmenti</name>
    <dbReference type="NCBI Taxonomy" id="271432"/>
    <lineage>
        <taxon>Bacteria</taxon>
        <taxon>Bacillati</taxon>
        <taxon>Actinomycetota</taxon>
        <taxon>Actinomycetes</taxon>
        <taxon>Micrococcales</taxon>
        <taxon>Micrococcaceae</taxon>
        <taxon>Arthrobacter</taxon>
    </lineage>
</organism>
<gene>
    <name evidence="1" type="ORF">BJ994_003255</name>
</gene>
<keyword evidence="2" id="KW-1185">Reference proteome</keyword>
<reference evidence="1 2" key="1">
    <citation type="submission" date="2020-03" db="EMBL/GenBank/DDBJ databases">
        <title>Sequencing the genomes of 1000 actinobacteria strains.</title>
        <authorList>
            <person name="Klenk H.-P."/>
        </authorList>
    </citation>
    <scope>NUCLEOTIDE SEQUENCE [LARGE SCALE GENOMIC DNA]</scope>
    <source>
        <strain evidence="1 2">DSM 16403</strain>
    </source>
</reference>
<dbReference type="EMBL" id="JAATJL010000001">
    <property type="protein sequence ID" value="NJC24179.1"/>
    <property type="molecule type" value="Genomic_DNA"/>
</dbReference>
<protein>
    <submittedName>
        <fullName evidence="1">Uncharacterized protein</fullName>
    </submittedName>
</protein>